<feature type="region of interest" description="Disordered" evidence="14">
    <location>
        <begin position="1400"/>
        <end position="1435"/>
    </location>
</feature>
<dbReference type="PANTHER" id="PTHR46376">
    <property type="entry name" value="LEUCINE-ZIPPER-LIKE TRANSCRIPTIONAL REGULATOR 1"/>
    <property type="match status" value="1"/>
</dbReference>
<evidence type="ECO:0000259" key="17">
    <source>
        <dbReference type="PROSITE" id="PS01180"/>
    </source>
</evidence>
<keyword evidence="6" id="KW-0677">Repeat</keyword>
<keyword evidence="8 15" id="KW-0472">Membrane</keyword>
<evidence type="ECO:0000256" key="7">
    <source>
        <dbReference type="ARBA" id="ARBA00022989"/>
    </source>
</evidence>
<dbReference type="WBParaSite" id="scf7180000424853.g14166">
    <property type="protein sequence ID" value="scf7180000424853.g14166"/>
    <property type="gene ID" value="scf7180000424853.g14166"/>
</dbReference>
<dbReference type="InterPro" id="IPR016201">
    <property type="entry name" value="PSI"/>
</dbReference>
<dbReference type="InterPro" id="IPR056732">
    <property type="entry name" value="GBD_ATRN"/>
</dbReference>
<feature type="domain" description="CUB" evidence="17">
    <location>
        <begin position="67"/>
        <end position="185"/>
    </location>
</feature>
<sequence>MTSLFLLLFIITILIEFPVVRTSFQSRRPSLYLPSKQCDKPCFNGGTCSDGACHCPSGWNGPQCENCHGRILKKLSLHHRNGSISDGPNSYSASAGCIWVFENSDKNQNGSTSSLLFKLDDFFTECCWDMLYIYDGDGVYGDLLGVFSGNLQGREVLAKSGQAIVYFASDLAFNLPGFNISYYLNDESGKENNNCLLNCSGNGRCNENGICICNEGFSGEACEHQRCLSNMDGQIGPCKNKAFCKRNKCECTKHTHGDRCQELLLNPTWDIVVPTTTNISTTIFSPRASHKSVLIGDDLWIYGGLTLNPTDYSLADFVVYNVKKRSFHSIPQKDDNGNKKPLQRYDHSIVHYQNKLYIFGGVINQRTVTNEFWEYNPKNGKWTDLSSHDDSVQAFPLPVAGHTAHVVGSEMHVLFGYNPYEGYLYIPQIYSFETKKWRRGEIDSAILGRFGHSSVLFTDPNIGEMILIYGGYNAPLSSYTYAITDELILYNPTKQIWTHLGNYGVPLFRHSAVLMDDGVMLLVGGNSHNESSTTRKNDCYSGQVHAFDTVCKRWLKIYTNEFTQISRYGHDAFLYNSNMFVIGGFNGEMHNDVIKFTPANCDSQARDEEDCERLANGVRCIFFNKTCSKTLPTTSLRHSFLQSILKGDSMLNSVNDAVQQQKYCPTHMDKDSSTLDLRQQCSQIIDCSSCLSEKGCGWCESSQSCLGSFTNCVDGGLLTDHALCPQSIKQRRKEITKQLRPCNLATNCFACYRLNHCIWFAIDGKQICVSLADQALLLEEQTRIQMEKATTSNTQQQQQQPSTSITTISQPSLLSSQSLSRTATQDVIVMPQQLKHSTSALIEGQNQRNGTCSVPCFLKNSCQSCIEAQCMWCPSNHRCVSMDTYMISFPYGQCQSWMTAANTNYACQNNPFACKQQKTCSDCQSIGPRCGWCDDGSGTGLGTCIEGSASGPLSGEGCPSERWFFTGEPDCQCNGHSTCTENSTHKRFRCTRCKDKTRGEHCEQCESGYYGDPRNGGECKECQCNGQATLCNPTNGDCFCSTKGVLGPRCDKCEPKYIGDPKNGGTCTYELAIDFIFTFKLDSDDIRDKYVNQINFFSVPFKRDTDVQFTVTCEGDSGAKVTINLTSQPLEGGNQPFHVKYLMAGQLCTSTGIKRTYSSSDPNFSYGTDANTTFNVRISDFVTPIKIQISFAQSLPINWILFFVIFAACFIVLLVVAGLIWIIKMRIEWYRNIRRRHDEIEEMASRPFASIQLDLGGDSMKSHVDPCAVEPCSNYQAGVYTVIVKLPTGGQTYTPFGTSGLAVASALCQLTSAQLALLQPPNTEKRPKRKSNLKPSVVLLPKPRVTLVLINHTMLLRYQCNKDRTSSFSEVMATALMLVMLLQLAICLCAASEEVETTMDGYNPKLNDTTVPDRVSTNEVKRNPPPAPSNNDNSKCVKDPAQIHESSRGLVALGSIVACVLCLGLMLAVACGCICTETKMIDVE</sequence>
<dbReference type="GO" id="GO:0005794">
    <property type="term" value="C:Golgi apparatus"/>
    <property type="evidence" value="ECO:0007669"/>
    <property type="project" value="TreeGrafter"/>
</dbReference>
<dbReference type="Pfam" id="PF00053">
    <property type="entry name" value="EGF_laminin"/>
    <property type="match status" value="2"/>
</dbReference>
<dbReference type="PROSITE" id="PS50026">
    <property type="entry name" value="EGF_3"/>
    <property type="match status" value="2"/>
</dbReference>
<protein>
    <submittedName>
        <fullName evidence="21">Uncharacterized protein</fullName>
    </submittedName>
</protein>
<feature type="disulfide bond" evidence="13">
    <location>
        <begin position="973"/>
        <end position="990"/>
    </location>
</feature>
<feature type="disulfide bond" evidence="12">
    <location>
        <begin position="213"/>
        <end position="222"/>
    </location>
</feature>
<feature type="signal peptide" evidence="16">
    <location>
        <begin position="1"/>
        <end position="22"/>
    </location>
</feature>
<dbReference type="Pfam" id="PF24972">
    <property type="entry name" value="GBD_ATRN"/>
    <property type="match status" value="1"/>
</dbReference>
<evidence type="ECO:0000256" key="15">
    <source>
        <dbReference type="SAM" id="Phobius"/>
    </source>
</evidence>
<evidence type="ECO:0000256" key="1">
    <source>
        <dbReference type="ARBA" id="ARBA00004167"/>
    </source>
</evidence>
<dbReference type="Pfam" id="PF24981">
    <property type="entry name" value="Beta-prop_ATRN-LZTR1"/>
    <property type="match status" value="1"/>
</dbReference>
<feature type="compositionally biased region" description="Polar residues" evidence="14">
    <location>
        <begin position="1406"/>
        <end position="1418"/>
    </location>
</feature>
<dbReference type="PROSITE" id="PS50027">
    <property type="entry name" value="EGF_LAM_2"/>
    <property type="match status" value="2"/>
</dbReference>
<dbReference type="PROSITE" id="PS00022">
    <property type="entry name" value="EGF_1"/>
    <property type="match status" value="2"/>
</dbReference>
<dbReference type="InterPro" id="IPR002049">
    <property type="entry name" value="LE_dom"/>
</dbReference>
<feature type="disulfide bond" evidence="12">
    <location>
        <begin position="38"/>
        <end position="48"/>
    </location>
</feature>
<evidence type="ECO:0000256" key="14">
    <source>
        <dbReference type="SAM" id="MobiDB-lite"/>
    </source>
</evidence>
<dbReference type="SUPFAM" id="SSF117281">
    <property type="entry name" value="Kelch motif"/>
    <property type="match status" value="1"/>
</dbReference>
<dbReference type="InterPro" id="IPR000742">
    <property type="entry name" value="EGF"/>
</dbReference>
<dbReference type="PANTHER" id="PTHR46376:SF2">
    <property type="entry name" value="DISTRACTED, ISOFORM B"/>
    <property type="match status" value="1"/>
</dbReference>
<dbReference type="PROSITE" id="PS01180">
    <property type="entry name" value="CUB"/>
    <property type="match status" value="1"/>
</dbReference>
<keyword evidence="11 13" id="KW-0424">Laminin EGF-like domain</keyword>
<keyword evidence="9 12" id="KW-1015">Disulfide bond</keyword>
<dbReference type="Gene3D" id="2.60.120.290">
    <property type="entry name" value="Spermadhesin, CUB domain"/>
    <property type="match status" value="1"/>
</dbReference>
<dbReference type="GO" id="GO:0016020">
    <property type="term" value="C:membrane"/>
    <property type="evidence" value="ECO:0007669"/>
    <property type="project" value="UniProtKB-SubCell"/>
</dbReference>
<dbReference type="Pfam" id="PF01437">
    <property type="entry name" value="PSI"/>
    <property type="match status" value="1"/>
</dbReference>
<evidence type="ECO:0000259" key="19">
    <source>
        <dbReference type="PROSITE" id="PS50027"/>
    </source>
</evidence>
<evidence type="ECO:0000256" key="4">
    <source>
        <dbReference type="ARBA" id="ARBA00022692"/>
    </source>
</evidence>
<dbReference type="Gene3D" id="2.10.25.10">
    <property type="entry name" value="Laminin"/>
    <property type="match status" value="4"/>
</dbReference>
<comment type="caution">
    <text evidence="12">Lacks conserved residue(s) required for the propagation of feature annotation.</text>
</comment>
<evidence type="ECO:0000256" key="5">
    <source>
        <dbReference type="ARBA" id="ARBA00022729"/>
    </source>
</evidence>
<dbReference type="PROSITE" id="PS01248">
    <property type="entry name" value="EGF_LAM_1"/>
    <property type="match status" value="1"/>
</dbReference>
<feature type="region of interest" description="Disordered" evidence="14">
    <location>
        <begin position="788"/>
        <end position="812"/>
    </location>
</feature>
<feature type="disulfide bond" evidence="12">
    <location>
        <begin position="55"/>
        <end position="64"/>
    </location>
</feature>
<feature type="disulfide bond" evidence="13">
    <location>
        <begin position="1053"/>
        <end position="1067"/>
    </location>
</feature>
<comment type="subcellular location">
    <subcellularLocation>
        <location evidence="1">Membrane</location>
        <topology evidence="1">Single-pass membrane protein</topology>
    </subcellularLocation>
</comment>
<evidence type="ECO:0000256" key="16">
    <source>
        <dbReference type="SAM" id="SignalP"/>
    </source>
</evidence>
<dbReference type="InterPro" id="IPR051568">
    <property type="entry name" value="LZTR1/Attractin"/>
</dbReference>
<dbReference type="SMART" id="SM00180">
    <property type="entry name" value="EGF_Lam"/>
    <property type="match status" value="2"/>
</dbReference>
<organism evidence="20 21">
    <name type="scientific">Meloidogyne floridensis</name>
    <dbReference type="NCBI Taxonomy" id="298350"/>
    <lineage>
        <taxon>Eukaryota</taxon>
        <taxon>Metazoa</taxon>
        <taxon>Ecdysozoa</taxon>
        <taxon>Nematoda</taxon>
        <taxon>Chromadorea</taxon>
        <taxon>Rhabditida</taxon>
        <taxon>Tylenchina</taxon>
        <taxon>Tylenchomorpha</taxon>
        <taxon>Tylenchoidea</taxon>
        <taxon>Meloidogynidae</taxon>
        <taxon>Meloidogyninae</taxon>
        <taxon>Meloidogyne</taxon>
    </lineage>
</organism>
<dbReference type="SMART" id="SM00423">
    <property type="entry name" value="PSI"/>
    <property type="match status" value="3"/>
</dbReference>
<keyword evidence="3 12" id="KW-0245">EGF-like domain</keyword>
<dbReference type="SMART" id="SM00042">
    <property type="entry name" value="CUB"/>
    <property type="match status" value="1"/>
</dbReference>
<evidence type="ECO:0000256" key="10">
    <source>
        <dbReference type="ARBA" id="ARBA00023180"/>
    </source>
</evidence>
<feature type="domain" description="Laminin EGF-like" evidence="19">
    <location>
        <begin position="971"/>
        <end position="1021"/>
    </location>
</feature>
<name>A0A915PGD3_9BILA</name>
<evidence type="ECO:0000256" key="3">
    <source>
        <dbReference type="ARBA" id="ARBA00022536"/>
    </source>
</evidence>
<feature type="disulfide bond" evidence="13">
    <location>
        <begin position="993"/>
        <end position="1002"/>
    </location>
</feature>
<evidence type="ECO:0000256" key="13">
    <source>
        <dbReference type="PROSITE-ProRule" id="PRU00460"/>
    </source>
</evidence>
<keyword evidence="20" id="KW-1185">Reference proteome</keyword>
<feature type="disulfide bond" evidence="12">
    <location>
        <begin position="195"/>
        <end position="205"/>
    </location>
</feature>
<dbReference type="SMART" id="SM00181">
    <property type="entry name" value="EGF"/>
    <property type="match status" value="6"/>
</dbReference>
<feature type="transmembrane region" description="Helical" evidence="15">
    <location>
        <begin position="1371"/>
        <end position="1393"/>
    </location>
</feature>
<dbReference type="InterPro" id="IPR002165">
    <property type="entry name" value="Plexin_repeat"/>
</dbReference>
<keyword evidence="7 15" id="KW-1133">Transmembrane helix</keyword>
<evidence type="ECO:0000313" key="21">
    <source>
        <dbReference type="WBParaSite" id="scf7180000424853.g14166"/>
    </source>
</evidence>
<dbReference type="CDD" id="cd00041">
    <property type="entry name" value="CUB"/>
    <property type="match status" value="1"/>
</dbReference>
<dbReference type="Pfam" id="PF00431">
    <property type="entry name" value="CUB"/>
    <property type="match status" value="1"/>
</dbReference>
<dbReference type="SUPFAM" id="SSF49854">
    <property type="entry name" value="Spermadhesin, CUB domain"/>
    <property type="match status" value="1"/>
</dbReference>
<dbReference type="InterPro" id="IPR056737">
    <property type="entry name" value="Beta-prop_ATRN-MKLN-like"/>
</dbReference>
<dbReference type="PROSITE" id="PS01186">
    <property type="entry name" value="EGF_2"/>
    <property type="match status" value="1"/>
</dbReference>
<feature type="domain" description="EGF-like" evidence="18">
    <location>
        <begin position="191"/>
        <end position="223"/>
    </location>
</feature>
<dbReference type="InterPro" id="IPR015915">
    <property type="entry name" value="Kelch-typ_b-propeller"/>
</dbReference>
<feature type="chain" id="PRO_5036895300" evidence="16">
    <location>
        <begin position="23"/>
        <end position="1484"/>
    </location>
</feature>
<dbReference type="InterPro" id="IPR056863">
    <property type="entry name" value="LMN_ATRN_NET-like_EGF"/>
</dbReference>
<evidence type="ECO:0000256" key="6">
    <source>
        <dbReference type="ARBA" id="ARBA00022737"/>
    </source>
</evidence>
<feature type="compositionally biased region" description="Low complexity" evidence="14">
    <location>
        <begin position="789"/>
        <end position="812"/>
    </location>
</feature>
<dbReference type="SUPFAM" id="SSF57196">
    <property type="entry name" value="EGF/Laminin"/>
    <property type="match status" value="1"/>
</dbReference>
<evidence type="ECO:0000256" key="11">
    <source>
        <dbReference type="ARBA" id="ARBA00023292"/>
    </source>
</evidence>
<dbReference type="InterPro" id="IPR035914">
    <property type="entry name" value="Sperma_CUB_dom_sf"/>
</dbReference>
<evidence type="ECO:0000256" key="8">
    <source>
        <dbReference type="ARBA" id="ARBA00023136"/>
    </source>
</evidence>
<keyword evidence="10" id="KW-0325">Glycoprotein</keyword>
<feature type="domain" description="EGF-like" evidence="18">
    <location>
        <begin position="34"/>
        <end position="65"/>
    </location>
</feature>
<dbReference type="CDD" id="cd00055">
    <property type="entry name" value="EGF_Lam"/>
    <property type="match status" value="2"/>
</dbReference>
<evidence type="ECO:0000313" key="20">
    <source>
        <dbReference type="Proteomes" id="UP000887560"/>
    </source>
</evidence>
<feature type="transmembrane region" description="Helical" evidence="15">
    <location>
        <begin position="1450"/>
        <end position="1475"/>
    </location>
</feature>
<keyword evidence="5 16" id="KW-0732">Signal</keyword>
<evidence type="ECO:0000259" key="18">
    <source>
        <dbReference type="PROSITE" id="PS50026"/>
    </source>
</evidence>
<dbReference type="Pfam" id="PF24973">
    <property type="entry name" value="EGF_LMN_ATRN"/>
    <property type="match status" value="1"/>
</dbReference>
<dbReference type="Proteomes" id="UP000887560">
    <property type="component" value="Unplaced"/>
</dbReference>
<feature type="transmembrane region" description="Helical" evidence="15">
    <location>
        <begin position="1199"/>
        <end position="1223"/>
    </location>
</feature>
<feature type="domain" description="Laminin EGF-like" evidence="19">
    <location>
        <begin position="1022"/>
        <end position="1069"/>
    </location>
</feature>
<accession>A0A915PGD3</accession>
<evidence type="ECO:0000256" key="9">
    <source>
        <dbReference type="ARBA" id="ARBA00023157"/>
    </source>
</evidence>
<dbReference type="InterPro" id="IPR000859">
    <property type="entry name" value="CUB_dom"/>
</dbReference>
<evidence type="ECO:0000256" key="2">
    <source>
        <dbReference type="ARBA" id="ARBA00022441"/>
    </source>
</evidence>
<keyword evidence="4 15" id="KW-0812">Transmembrane</keyword>
<evidence type="ECO:0000256" key="12">
    <source>
        <dbReference type="PROSITE-ProRule" id="PRU00076"/>
    </source>
</evidence>
<dbReference type="Gene3D" id="2.120.10.80">
    <property type="entry name" value="Kelch-type beta propeller"/>
    <property type="match status" value="2"/>
</dbReference>
<feature type="disulfide bond" evidence="13">
    <location>
        <begin position="1005"/>
        <end position="1019"/>
    </location>
</feature>
<keyword evidence="2" id="KW-0880">Kelch repeat</keyword>
<reference evidence="21" key="1">
    <citation type="submission" date="2022-11" db="UniProtKB">
        <authorList>
            <consortium name="WormBaseParasite"/>
        </authorList>
    </citation>
    <scope>IDENTIFICATION</scope>
</reference>
<proteinExistence type="predicted"/>